<keyword evidence="4" id="KW-0238">DNA-binding</keyword>
<feature type="domain" description="Myb-like" evidence="9">
    <location>
        <begin position="133"/>
        <end position="183"/>
    </location>
</feature>
<keyword evidence="5" id="KW-0010">Activator</keyword>
<dbReference type="PROSITE" id="PS51294">
    <property type="entry name" value="HTH_MYB"/>
    <property type="match status" value="3"/>
</dbReference>
<dbReference type="FunFam" id="1.10.10.60:FF:000010">
    <property type="entry name" value="Transcriptional activator Myb isoform A"/>
    <property type="match status" value="1"/>
</dbReference>
<evidence type="ECO:0000256" key="5">
    <source>
        <dbReference type="ARBA" id="ARBA00023159"/>
    </source>
</evidence>
<dbReference type="AlphaFoldDB" id="A0A9Q9ZHF3"/>
<reference evidence="11" key="1">
    <citation type="submission" date="2025-08" db="UniProtKB">
        <authorList>
            <consortium name="RefSeq"/>
        </authorList>
    </citation>
    <scope>IDENTIFICATION</scope>
    <source>
        <tissue evidence="11">Muscle</tissue>
    </source>
</reference>
<dbReference type="CDD" id="cd00167">
    <property type="entry name" value="SANT"/>
    <property type="match status" value="3"/>
</dbReference>
<dbReference type="GeneID" id="109087011"/>
<organism evidence="11">
    <name type="scientific">Cyprinus carpio</name>
    <name type="common">Common carp</name>
    <dbReference type="NCBI Taxonomy" id="7962"/>
    <lineage>
        <taxon>Eukaryota</taxon>
        <taxon>Metazoa</taxon>
        <taxon>Chordata</taxon>
        <taxon>Craniata</taxon>
        <taxon>Vertebrata</taxon>
        <taxon>Euteleostomi</taxon>
        <taxon>Actinopterygii</taxon>
        <taxon>Neopterygii</taxon>
        <taxon>Teleostei</taxon>
        <taxon>Ostariophysi</taxon>
        <taxon>Cypriniformes</taxon>
        <taxon>Cyprinidae</taxon>
        <taxon>Cyprininae</taxon>
        <taxon>Cyprinus</taxon>
    </lineage>
</organism>
<feature type="region of interest" description="Disordered" evidence="8">
    <location>
        <begin position="196"/>
        <end position="218"/>
    </location>
</feature>
<dbReference type="PANTHER" id="PTHR45614:SF9">
    <property type="entry name" value="MYB-RELATED PROTEIN A"/>
    <property type="match status" value="1"/>
</dbReference>
<dbReference type="GO" id="GO:0000981">
    <property type="term" value="F:DNA-binding transcription factor activity, RNA polymerase II-specific"/>
    <property type="evidence" value="ECO:0007669"/>
    <property type="project" value="TreeGrafter"/>
</dbReference>
<dbReference type="OrthoDB" id="2143914at2759"/>
<comment type="subcellular location">
    <subcellularLocation>
        <location evidence="1">Nucleus</location>
    </subcellularLocation>
</comment>
<keyword evidence="3" id="KW-0805">Transcription regulation</keyword>
<dbReference type="InterPro" id="IPR015395">
    <property type="entry name" value="C-myb_C"/>
</dbReference>
<dbReference type="Proteomes" id="UP001155660">
    <property type="component" value="Chromosome A24"/>
</dbReference>
<dbReference type="GO" id="GO:0005634">
    <property type="term" value="C:nucleus"/>
    <property type="evidence" value="ECO:0007669"/>
    <property type="project" value="UniProtKB-SubCell"/>
</dbReference>
<evidence type="ECO:0000256" key="4">
    <source>
        <dbReference type="ARBA" id="ARBA00023125"/>
    </source>
</evidence>
<protein>
    <submittedName>
        <fullName evidence="11">Myb-related protein A isoform X5</fullName>
    </submittedName>
</protein>
<dbReference type="SUPFAM" id="SSF46689">
    <property type="entry name" value="Homeodomain-like"/>
    <property type="match status" value="2"/>
</dbReference>
<feature type="region of interest" description="Disordered" evidence="8">
    <location>
        <begin position="400"/>
        <end position="449"/>
    </location>
</feature>
<dbReference type="PROSITE" id="PS50090">
    <property type="entry name" value="MYB_LIKE"/>
    <property type="match status" value="3"/>
</dbReference>
<dbReference type="InterPro" id="IPR009057">
    <property type="entry name" value="Homeodomain-like_sf"/>
</dbReference>
<evidence type="ECO:0000313" key="11">
    <source>
        <dbReference type="RefSeq" id="XP_018956825.1"/>
    </source>
</evidence>
<dbReference type="InterPro" id="IPR050560">
    <property type="entry name" value="MYB_TF"/>
</dbReference>
<evidence type="ECO:0000256" key="3">
    <source>
        <dbReference type="ARBA" id="ARBA00023015"/>
    </source>
</evidence>
<feature type="domain" description="HTH myb-type" evidence="10">
    <location>
        <begin position="29"/>
        <end position="80"/>
    </location>
</feature>
<feature type="domain" description="HTH myb-type" evidence="10">
    <location>
        <begin position="137"/>
        <end position="187"/>
    </location>
</feature>
<evidence type="ECO:0000256" key="1">
    <source>
        <dbReference type="ARBA" id="ARBA00004123"/>
    </source>
</evidence>
<accession>A0A9Q9ZHF3</accession>
<dbReference type="InterPro" id="IPR001005">
    <property type="entry name" value="SANT/Myb"/>
</dbReference>
<dbReference type="Pfam" id="PF00249">
    <property type="entry name" value="Myb_DNA-binding"/>
    <property type="match status" value="3"/>
</dbReference>
<keyword evidence="6" id="KW-0804">Transcription</keyword>
<dbReference type="FunFam" id="1.10.10.60:FF:000042">
    <property type="entry name" value="Transcriptional activator Myb isoform A"/>
    <property type="match status" value="1"/>
</dbReference>
<evidence type="ECO:0000256" key="8">
    <source>
        <dbReference type="SAM" id="MobiDB-lite"/>
    </source>
</evidence>
<evidence type="ECO:0000256" key="7">
    <source>
        <dbReference type="ARBA" id="ARBA00023242"/>
    </source>
</evidence>
<keyword evidence="2" id="KW-0677">Repeat</keyword>
<dbReference type="InterPro" id="IPR017930">
    <property type="entry name" value="Myb_dom"/>
</dbReference>
<sequence length="719" mass="81294">MANVKSRSEDEDDERHSTDPDSRDSKNSKKTLCKIKWSRDEDEKLKKLVEQHGSDAWKLIANYFPTRTDGQCQHRWQKVLNPELVKGPWTKEEDQRVIELVHKYGPKRWSVIAKHLQGRIGKQCRERWHNHLNPEVKKSSWTQEEDRIIYEAHKRLGNRWAEISKLLPGRTDNSIKNHWNSTMRRKVEHEGYLQEGSKSFSSDLGQKKRPKSSPAVEYQHDQNQVIMSGQSQPPRYPYGSQSGQCMENISVEISSFMSNPEGYSSWSDSLPDDTVTTTTESVEDRGVELRHLEEGQPATMPLPVSPSKFLAAEASAVLSTLETIPEFAETMELIDSDPLAWSDVTSFDLTEGGPSPKSTNPTDVCTTQERCTESLAYPINAPTVPAMSRQCAAVNQGKSVAVSNTRFSSPPPSIVRKKRRERGDQSPADERSCAYIDNSGNSPKNTPVKGLPFSPSQYFNVSGGEPLILDNPALTSTPVCGQKCLLNTPHHRETTPKHQKENAGFRTPKLHKNIIVHTPRTPTPFKNALAAQEKMHGPLRMVPQPLALLEEDIREVLKEETGADIFTQVQNQPQYRSYEQMEAPARKVRKSLVLDSWEKDCLNVQLFPQQQINNNGASRSEDLLTRSMLMMPLTEKEENSCSPESLKESFSIVHSLSPQDKRGNMTQRSPPYQTPALQVNSEWEAVVFGKTEDQLIMTEQARRYLNTNPTTCISRALVL</sequence>
<feature type="compositionally biased region" description="Basic and acidic residues" evidence="8">
    <location>
        <begin position="421"/>
        <end position="432"/>
    </location>
</feature>
<feature type="domain" description="Myb-like" evidence="9">
    <location>
        <begin position="29"/>
        <end position="80"/>
    </location>
</feature>
<dbReference type="FunFam" id="1.10.10.60:FF:000016">
    <property type="entry name" value="Transcriptional activator Myb isoform A"/>
    <property type="match status" value="1"/>
</dbReference>
<feature type="domain" description="HTH myb-type" evidence="10">
    <location>
        <begin position="81"/>
        <end position="136"/>
    </location>
</feature>
<gene>
    <name evidence="11" type="primary">LOC109087011</name>
</gene>
<name>A0A9Q9ZHF3_CYPCA</name>
<feature type="region of interest" description="Disordered" evidence="8">
    <location>
        <begin position="1"/>
        <end position="31"/>
    </location>
</feature>
<evidence type="ECO:0000259" key="9">
    <source>
        <dbReference type="PROSITE" id="PS50090"/>
    </source>
</evidence>
<feature type="domain" description="Myb-like" evidence="9">
    <location>
        <begin position="81"/>
        <end position="132"/>
    </location>
</feature>
<evidence type="ECO:0000256" key="2">
    <source>
        <dbReference type="ARBA" id="ARBA00022737"/>
    </source>
</evidence>
<keyword evidence="7" id="KW-0539">Nucleus</keyword>
<dbReference type="SMART" id="SM00717">
    <property type="entry name" value="SANT"/>
    <property type="match status" value="3"/>
</dbReference>
<dbReference type="PANTHER" id="PTHR45614">
    <property type="entry name" value="MYB PROTEIN-RELATED"/>
    <property type="match status" value="1"/>
</dbReference>
<dbReference type="Gene3D" id="1.10.10.60">
    <property type="entry name" value="Homeodomain-like"/>
    <property type="match status" value="3"/>
</dbReference>
<dbReference type="SMR" id="A0A9Q9ZHF3"/>
<feature type="compositionally biased region" description="Basic and acidic residues" evidence="8">
    <location>
        <begin position="14"/>
        <end position="27"/>
    </location>
</feature>
<evidence type="ECO:0000256" key="6">
    <source>
        <dbReference type="ARBA" id="ARBA00023163"/>
    </source>
</evidence>
<dbReference type="GO" id="GO:0000978">
    <property type="term" value="F:RNA polymerase II cis-regulatory region sequence-specific DNA binding"/>
    <property type="evidence" value="ECO:0007669"/>
    <property type="project" value="TreeGrafter"/>
</dbReference>
<dbReference type="RefSeq" id="XP_018956825.1">
    <property type="nucleotide sequence ID" value="XM_019101280.2"/>
</dbReference>
<proteinExistence type="predicted"/>
<evidence type="ECO:0000259" key="10">
    <source>
        <dbReference type="PROSITE" id="PS51294"/>
    </source>
</evidence>
<dbReference type="Pfam" id="PF09316">
    <property type="entry name" value="Cmyb_C"/>
    <property type="match status" value="1"/>
</dbReference>